<gene>
    <name evidence="3" type="ORF">KCG45_10860</name>
</gene>
<organism evidence="3 4">
    <name type="scientific">Erythrobacter ani</name>
    <dbReference type="NCBI Taxonomy" id="2827235"/>
    <lineage>
        <taxon>Bacteria</taxon>
        <taxon>Pseudomonadati</taxon>
        <taxon>Pseudomonadota</taxon>
        <taxon>Alphaproteobacteria</taxon>
        <taxon>Sphingomonadales</taxon>
        <taxon>Erythrobacteraceae</taxon>
        <taxon>Erythrobacter/Porphyrobacter group</taxon>
        <taxon>Erythrobacter</taxon>
    </lineage>
</organism>
<keyword evidence="3" id="KW-0378">Hydrolase</keyword>
<evidence type="ECO:0000259" key="2">
    <source>
        <dbReference type="Pfam" id="PF00144"/>
    </source>
</evidence>
<dbReference type="InterPro" id="IPR050789">
    <property type="entry name" value="Diverse_Enzym_Activities"/>
</dbReference>
<feature type="chain" id="PRO_5045993539" evidence="1">
    <location>
        <begin position="23"/>
        <end position="357"/>
    </location>
</feature>
<proteinExistence type="predicted"/>
<keyword evidence="1" id="KW-0732">Signal</keyword>
<evidence type="ECO:0000256" key="1">
    <source>
        <dbReference type="SAM" id="SignalP"/>
    </source>
</evidence>
<protein>
    <submittedName>
        <fullName evidence="3">Serine hydrolase</fullName>
    </submittedName>
</protein>
<name>A0ABS6SPX9_9SPHN</name>
<dbReference type="Pfam" id="PF00144">
    <property type="entry name" value="Beta-lactamase"/>
    <property type="match status" value="1"/>
</dbReference>
<dbReference type="Proteomes" id="UP000699975">
    <property type="component" value="Unassembled WGS sequence"/>
</dbReference>
<dbReference type="EMBL" id="JAGSPB010000002">
    <property type="protein sequence ID" value="MBV7266679.1"/>
    <property type="molecule type" value="Genomic_DNA"/>
</dbReference>
<evidence type="ECO:0000313" key="4">
    <source>
        <dbReference type="Proteomes" id="UP000699975"/>
    </source>
</evidence>
<reference evidence="3 4" key="1">
    <citation type="submission" date="2021-04" db="EMBL/GenBank/DDBJ databases">
        <authorList>
            <person name="Pira H."/>
            <person name="Risdian C."/>
            <person name="Wink J."/>
        </authorList>
    </citation>
    <scope>NUCLEOTIDE SEQUENCE [LARGE SCALE GENOMIC DNA]</scope>
    <source>
        <strain evidence="3 4">WH131</strain>
    </source>
</reference>
<dbReference type="PANTHER" id="PTHR43283:SF7">
    <property type="entry name" value="BETA-LACTAMASE-RELATED DOMAIN-CONTAINING PROTEIN"/>
    <property type="match status" value="1"/>
</dbReference>
<dbReference type="PANTHER" id="PTHR43283">
    <property type="entry name" value="BETA-LACTAMASE-RELATED"/>
    <property type="match status" value="1"/>
</dbReference>
<dbReference type="RefSeq" id="WP_218317245.1">
    <property type="nucleotide sequence ID" value="NZ_JAGSPB010000002.1"/>
</dbReference>
<evidence type="ECO:0000313" key="3">
    <source>
        <dbReference type="EMBL" id="MBV7266679.1"/>
    </source>
</evidence>
<keyword evidence="4" id="KW-1185">Reference proteome</keyword>
<feature type="signal peptide" evidence="1">
    <location>
        <begin position="1"/>
        <end position="22"/>
    </location>
</feature>
<dbReference type="GO" id="GO:0016787">
    <property type="term" value="F:hydrolase activity"/>
    <property type="evidence" value="ECO:0007669"/>
    <property type="project" value="UniProtKB-KW"/>
</dbReference>
<accession>A0ABS6SPX9</accession>
<feature type="domain" description="Beta-lactamase-related" evidence="2">
    <location>
        <begin position="48"/>
        <end position="326"/>
    </location>
</feature>
<comment type="caution">
    <text evidence="3">The sequence shown here is derived from an EMBL/GenBank/DDBJ whole genome shotgun (WGS) entry which is preliminary data.</text>
</comment>
<sequence>MNNTPCLAAFGCAAALSLSAHSANAEPAANWSALDDIVAANEYGMISSIVVSRDGEILHENYFDDEPDALRNTRSVTKTITGALIGLAIQEGHIGTVGEPVLDHILHTPANPDPRKDAMTIEALLTMSGPLECDDSNPASRGREDRMYIIEDWVGFFLDLPVRGFPAWVPKPEDSPYGRSFSYCTAGTVALGAVIESATGEPMEDFARRTLFDPLGIGAVEWQFSPLGLAMGGGGLGLTSRDYEKVGRLYANGGSFEGRQILTPDWVAQSISPKADVTGQDGVEYGYLWWLRDYSANGQSYRAAQMSGFGGNKVIIVPDLGLVTVITKIDFGQRGAHQQAEEVFEKHVLPLALADSE</sequence>
<dbReference type="InterPro" id="IPR001466">
    <property type="entry name" value="Beta-lactam-related"/>
</dbReference>